<evidence type="ECO:0000256" key="9">
    <source>
        <dbReference type="ARBA" id="ARBA00023306"/>
    </source>
</evidence>
<evidence type="ECO:0000256" key="5">
    <source>
        <dbReference type="ARBA" id="ARBA00022618"/>
    </source>
</evidence>
<evidence type="ECO:0000256" key="11">
    <source>
        <dbReference type="SAM" id="Coils"/>
    </source>
</evidence>
<dbReference type="InterPro" id="IPR028468">
    <property type="entry name" value="Smc1_ABC"/>
</dbReference>
<dbReference type="GO" id="GO:0003677">
    <property type="term" value="F:DNA binding"/>
    <property type="evidence" value="ECO:0007669"/>
    <property type="project" value="TreeGrafter"/>
</dbReference>
<evidence type="ECO:0000256" key="12">
    <source>
        <dbReference type="SAM" id="MobiDB-lite"/>
    </source>
</evidence>
<dbReference type="GeneID" id="38785840"/>
<dbReference type="InterPro" id="IPR036277">
    <property type="entry name" value="SMC_hinge_sf"/>
</dbReference>
<organism evidence="14 15">
    <name type="scientific">Sparassis crispa</name>
    <dbReference type="NCBI Taxonomy" id="139825"/>
    <lineage>
        <taxon>Eukaryota</taxon>
        <taxon>Fungi</taxon>
        <taxon>Dikarya</taxon>
        <taxon>Basidiomycota</taxon>
        <taxon>Agaricomycotina</taxon>
        <taxon>Agaricomycetes</taxon>
        <taxon>Polyporales</taxon>
        <taxon>Sparassidaceae</taxon>
        <taxon>Sparassis</taxon>
    </lineage>
</organism>
<sequence length="1246" mass="141139">MPLIRIEVCDFKSYRGHQIIGPFHNFTSVIGPNGAGKSNLMDAISFVLGVKSAQLRSSQLKDLVYRGRRLARDPDADGSDAGRDEDGDEEDEQGEGEGTAKKAWVLAVFEDSEKKEWQFQRTINTSGTSEYKLNGKVGTYSVYNAALVSHNILVKAKNFLVFQGDVEAVASQSPKELSRLIDQISGSLELAGEYERAKEDQERATENATFNFTKRRGIAGEIKQYKEQKTEAERFESLCDEKDDLILHRILFKLYHIQEELEEHAQEIRTKNEELVGLREEQRVHDKALQDARADQAKARTAVMQKEKRIKKAEKTLDAKRPDLVQVDTQIKHSERKRDNALKEREKAGVAGQKQRDELRVLRADLEKVQRAADAAQEAQRRAAQASMSLSAESLEEYRRLKNDASILAVEERQALDTLSRDEKTSSRALAQLKDKHEQQMQKAEKLGEDKRVQSEKRSELEAKVASLHGELTKARQELDNQQSERTRIAQLEAEINEKLVDVHNKLLQAGVDQKESEREAKLKETLASLQRIFPGVRGRVVDLCKPAQRKYETAVSVVLGRNIDAVVVDEEKTAIDCIEYMRNQRAGQATFIPLDTIQVKPINDKFRSFAKGARLAVDVIQYEAAVERAMHHACGNALVCDTMEIARYVCYEKGQEVKAVTLEGTIIHKSGLITGGRSSHGGGRQWEEKDVQGLQRVRDNLLSQLRDLNKNKPRGKADENLIAEITRLESAHTIAKDDLSACKLRLNGIKDEIKHVDRELKQIQPELRKAQSAYDTLKEKVDELTTVVNAAEDEVFSDFCRRIGVANIREYEERQLKVARAEGEARLQFQTQIARLTHQSNFSEEQLQVSEERLNIIDTLIEAEEANIVRLQENQTNIKEEIDEVEGAIGALREELQNLTEVLEEKTKQVEQVKRTTTKSAKVLDQALKEIANGNDEIEKLGLERSAIYRKCRLDEVKLPLVEGNLKNVPMEENLRDEVAMDVDEDEDGTQPVKRIPDYGIEVDFEALDDDERGDVSADAVAGFDRKIAKLNSEIERMAPNMKAMDRLDDVETKLLETEKEADKARKDSKTARDQFNDVKRRRCELFNKAYNHISERIDQVYKDLTKGKAAPMGGVAYLSLEDSEEPYVAGIKYHAMPPMKRFRDMEQLSGGEKTIAALALLFAIHSYQPSPFFVLDEVDAALDNTNVAKIANYIRSHASETFQFIVISLKGSLYERSNSLVGIYRDQDVNSSRTLTLDLTQYDD</sequence>
<feature type="compositionally biased region" description="Basic and acidic residues" evidence="12">
    <location>
        <begin position="71"/>
        <end position="84"/>
    </location>
</feature>
<dbReference type="Gene3D" id="3.40.50.300">
    <property type="entry name" value="P-loop containing nucleotide triphosphate hydrolases"/>
    <property type="match status" value="2"/>
</dbReference>
<name>A0A401H3D8_9APHY</name>
<evidence type="ECO:0000256" key="3">
    <source>
        <dbReference type="ARBA" id="ARBA00005597"/>
    </source>
</evidence>
<dbReference type="InterPro" id="IPR027417">
    <property type="entry name" value="P-loop_NTPase"/>
</dbReference>
<evidence type="ECO:0000256" key="6">
    <source>
        <dbReference type="ARBA" id="ARBA00022776"/>
    </source>
</evidence>
<accession>A0A401H3D8</accession>
<dbReference type="GO" id="GO:0007062">
    <property type="term" value="P:sister chromatid cohesion"/>
    <property type="evidence" value="ECO:0007669"/>
    <property type="project" value="InterPro"/>
</dbReference>
<dbReference type="SUPFAM" id="SSF52540">
    <property type="entry name" value="P-loop containing nucleoside triphosphate hydrolases"/>
    <property type="match status" value="1"/>
</dbReference>
<dbReference type="Gene3D" id="1.20.1060.20">
    <property type="match status" value="1"/>
</dbReference>
<keyword evidence="7 11" id="KW-0175">Coiled coil</keyword>
<keyword evidence="4" id="KW-0158">Chromosome</keyword>
<evidence type="ECO:0000256" key="10">
    <source>
        <dbReference type="PIRNR" id="PIRNR005719"/>
    </source>
</evidence>
<evidence type="ECO:0000256" key="7">
    <source>
        <dbReference type="ARBA" id="ARBA00023054"/>
    </source>
</evidence>
<dbReference type="Proteomes" id="UP000287166">
    <property type="component" value="Unassembled WGS sequence"/>
</dbReference>
<dbReference type="AlphaFoldDB" id="A0A401H3D8"/>
<dbReference type="FunCoup" id="A0A401H3D8">
    <property type="interactions" value="562"/>
</dbReference>
<dbReference type="OrthoDB" id="5575062at2759"/>
<feature type="coiled-coil region" evidence="11">
    <location>
        <begin position="855"/>
        <end position="945"/>
    </location>
</feature>
<dbReference type="GO" id="GO:0016887">
    <property type="term" value="F:ATP hydrolysis activity"/>
    <property type="evidence" value="ECO:0007669"/>
    <property type="project" value="InterPro"/>
</dbReference>
<feature type="region of interest" description="Disordered" evidence="12">
    <location>
        <begin position="71"/>
        <end position="99"/>
    </location>
</feature>
<feature type="coiled-coil region" evidence="11">
    <location>
        <begin position="768"/>
        <end position="795"/>
    </location>
</feature>
<evidence type="ECO:0000256" key="4">
    <source>
        <dbReference type="ARBA" id="ARBA00022454"/>
    </source>
</evidence>
<comment type="caution">
    <text evidence="14">The sequence shown here is derived from an EMBL/GenBank/DDBJ whole genome shotgun (WGS) entry which is preliminary data.</text>
</comment>
<comment type="subcellular location">
    <subcellularLocation>
        <location evidence="2">Chromosome</location>
    </subcellularLocation>
    <subcellularLocation>
        <location evidence="1 10">Nucleus</location>
    </subcellularLocation>
</comment>
<dbReference type="InterPro" id="IPR024704">
    <property type="entry name" value="SMC"/>
</dbReference>
<feature type="region of interest" description="Disordered" evidence="12">
    <location>
        <begin position="331"/>
        <end position="355"/>
    </location>
</feature>
<comment type="similarity">
    <text evidence="3">Belongs to the SMC family. SMC1 subfamily.</text>
</comment>
<dbReference type="EMBL" id="BFAD01000014">
    <property type="protein sequence ID" value="GBE88923.1"/>
    <property type="molecule type" value="Genomic_DNA"/>
</dbReference>
<evidence type="ECO:0000256" key="1">
    <source>
        <dbReference type="ARBA" id="ARBA00004123"/>
    </source>
</evidence>
<keyword evidence="8 10" id="KW-0539">Nucleus</keyword>
<keyword evidence="5" id="KW-0132">Cell division</keyword>
<evidence type="ECO:0000256" key="8">
    <source>
        <dbReference type="ARBA" id="ARBA00023242"/>
    </source>
</evidence>
<dbReference type="InterPro" id="IPR003395">
    <property type="entry name" value="RecF/RecN/SMC_N"/>
</dbReference>
<dbReference type="GO" id="GO:0051301">
    <property type="term" value="P:cell division"/>
    <property type="evidence" value="ECO:0007669"/>
    <property type="project" value="UniProtKB-KW"/>
</dbReference>
<dbReference type="InParanoid" id="A0A401H3D8"/>
<dbReference type="GO" id="GO:0008278">
    <property type="term" value="C:cohesin complex"/>
    <property type="evidence" value="ECO:0007669"/>
    <property type="project" value="InterPro"/>
</dbReference>
<feature type="compositionally biased region" description="Acidic residues" evidence="12">
    <location>
        <begin position="85"/>
        <end position="95"/>
    </location>
</feature>
<evidence type="ECO:0000313" key="15">
    <source>
        <dbReference type="Proteomes" id="UP000287166"/>
    </source>
</evidence>
<gene>
    <name evidence="14" type="ORF">SCP_1403310</name>
</gene>
<feature type="domain" description="SMC hinge" evidence="13">
    <location>
        <begin position="535"/>
        <end position="651"/>
    </location>
</feature>
<dbReference type="InterPro" id="IPR010935">
    <property type="entry name" value="SMC_hinge"/>
</dbReference>
<dbReference type="Gene3D" id="3.30.70.1620">
    <property type="match status" value="1"/>
</dbReference>
<proteinExistence type="inferred from homology"/>
<keyword evidence="6" id="KW-0498">Mitosis</keyword>
<dbReference type="SMART" id="SM00968">
    <property type="entry name" value="SMC_hinge"/>
    <property type="match status" value="1"/>
</dbReference>
<dbReference type="PANTHER" id="PTHR18937">
    <property type="entry name" value="STRUCTURAL MAINTENANCE OF CHROMOSOMES SMC FAMILY MEMBER"/>
    <property type="match status" value="1"/>
</dbReference>
<dbReference type="PANTHER" id="PTHR18937:SF12">
    <property type="entry name" value="STRUCTURAL MAINTENANCE OF CHROMOSOMES PROTEIN"/>
    <property type="match status" value="1"/>
</dbReference>
<dbReference type="STRING" id="139825.A0A401H3D8"/>
<dbReference type="Pfam" id="PF06470">
    <property type="entry name" value="SMC_hinge"/>
    <property type="match status" value="1"/>
</dbReference>
<evidence type="ECO:0000259" key="13">
    <source>
        <dbReference type="SMART" id="SM00968"/>
    </source>
</evidence>
<keyword evidence="9" id="KW-0131">Cell cycle</keyword>
<keyword evidence="15" id="KW-1185">Reference proteome</keyword>
<dbReference type="GO" id="GO:0005634">
    <property type="term" value="C:nucleus"/>
    <property type="evidence" value="ECO:0007669"/>
    <property type="project" value="UniProtKB-SubCell"/>
</dbReference>
<reference evidence="14 15" key="1">
    <citation type="journal article" date="2018" name="Sci. Rep.">
        <title>Genome sequence of the cauliflower mushroom Sparassis crispa (Hanabiratake) and its association with beneficial usage.</title>
        <authorList>
            <person name="Kiyama R."/>
            <person name="Furutani Y."/>
            <person name="Kawaguchi K."/>
            <person name="Nakanishi T."/>
        </authorList>
    </citation>
    <scope>NUCLEOTIDE SEQUENCE [LARGE SCALE GENOMIC DNA]</scope>
</reference>
<dbReference type="SUPFAM" id="SSF75553">
    <property type="entry name" value="Smc hinge domain"/>
    <property type="match status" value="1"/>
</dbReference>
<dbReference type="Pfam" id="PF02463">
    <property type="entry name" value="SMC_N"/>
    <property type="match status" value="1"/>
</dbReference>
<evidence type="ECO:0000313" key="14">
    <source>
        <dbReference type="EMBL" id="GBE88923.1"/>
    </source>
</evidence>
<dbReference type="GO" id="GO:0005524">
    <property type="term" value="F:ATP binding"/>
    <property type="evidence" value="ECO:0007669"/>
    <property type="project" value="InterPro"/>
</dbReference>
<dbReference type="CDD" id="cd03275">
    <property type="entry name" value="ABC_SMC1_euk"/>
    <property type="match status" value="2"/>
</dbReference>
<protein>
    <recommendedName>
        <fullName evidence="10">Structural maintenance of chromosomes protein</fullName>
    </recommendedName>
</protein>
<dbReference type="RefSeq" id="XP_027619836.1">
    <property type="nucleotide sequence ID" value="XM_027764035.1"/>
</dbReference>
<feature type="region of interest" description="Disordered" evidence="12">
    <location>
        <begin position="433"/>
        <end position="458"/>
    </location>
</feature>
<dbReference type="PIRSF" id="PIRSF005719">
    <property type="entry name" value="SMC"/>
    <property type="match status" value="1"/>
</dbReference>
<evidence type="ECO:0000256" key="2">
    <source>
        <dbReference type="ARBA" id="ARBA00004286"/>
    </source>
</evidence>
<feature type="coiled-coil region" evidence="11">
    <location>
        <begin position="1042"/>
        <end position="1083"/>
    </location>
</feature>